<evidence type="ECO:0000259" key="7">
    <source>
        <dbReference type="Pfam" id="PF09459"/>
    </source>
</evidence>
<dbReference type="InterPro" id="IPR017838">
    <property type="entry name" value="DMSO_Rdtase_II_haem_b-bd_su"/>
</dbReference>
<dbReference type="NCBIfam" id="TIGR03477">
    <property type="entry name" value="DMSO_red_II_gam"/>
    <property type="match status" value="1"/>
</dbReference>
<dbReference type="EMBL" id="FNAV01000005">
    <property type="protein sequence ID" value="SDE62469.1"/>
    <property type="molecule type" value="Genomic_DNA"/>
</dbReference>
<evidence type="ECO:0000256" key="1">
    <source>
        <dbReference type="ARBA" id="ARBA00022448"/>
    </source>
</evidence>
<accession>A0A1G7EFP3</accession>
<dbReference type="GO" id="GO:0042597">
    <property type="term" value="C:periplasmic space"/>
    <property type="evidence" value="ECO:0007669"/>
    <property type="project" value="InterPro"/>
</dbReference>
<keyword evidence="5" id="KW-0408">Iron</keyword>
<keyword evidence="1" id="KW-0813">Transport</keyword>
<organism evidence="8 9">
    <name type="scientific">Salipiger thiooxidans</name>
    <dbReference type="NCBI Taxonomy" id="282683"/>
    <lineage>
        <taxon>Bacteria</taxon>
        <taxon>Pseudomonadati</taxon>
        <taxon>Pseudomonadota</taxon>
        <taxon>Alphaproteobacteria</taxon>
        <taxon>Rhodobacterales</taxon>
        <taxon>Roseobacteraceae</taxon>
        <taxon>Salipiger</taxon>
    </lineage>
</organism>
<keyword evidence="2" id="KW-0349">Heme</keyword>
<feature type="domain" description="Cytochrome c-552/DMSO reductase-like haem-binding" evidence="7">
    <location>
        <begin position="59"/>
        <end position="169"/>
    </location>
</feature>
<feature type="domain" description="Cytochrome c-552/DMSO reductase-like haem-binding" evidence="7">
    <location>
        <begin position="180"/>
        <end position="240"/>
    </location>
</feature>
<dbReference type="GO" id="GO:0046872">
    <property type="term" value="F:metal ion binding"/>
    <property type="evidence" value="ECO:0007669"/>
    <property type="project" value="UniProtKB-KW"/>
</dbReference>
<gene>
    <name evidence="8" type="ORF">SAMN04488105_105330</name>
</gene>
<evidence type="ECO:0000313" key="9">
    <source>
        <dbReference type="Proteomes" id="UP000198994"/>
    </source>
</evidence>
<dbReference type="InterPro" id="IPR019020">
    <property type="entry name" value="Cyt-c552/DMSO_Rdtase_haem-bd"/>
</dbReference>
<keyword evidence="9" id="KW-1185">Reference proteome</keyword>
<dbReference type="STRING" id="282683.SAMN04488105_105330"/>
<keyword evidence="3" id="KW-0479">Metal-binding</keyword>
<feature type="signal peptide" evidence="6">
    <location>
        <begin position="1"/>
        <end position="22"/>
    </location>
</feature>
<dbReference type="AlphaFoldDB" id="A0A1G7EFP3"/>
<evidence type="ECO:0000256" key="6">
    <source>
        <dbReference type="SAM" id="SignalP"/>
    </source>
</evidence>
<name>A0A1G7EFP3_9RHOB</name>
<evidence type="ECO:0000256" key="5">
    <source>
        <dbReference type="ARBA" id="ARBA00023004"/>
    </source>
</evidence>
<dbReference type="Proteomes" id="UP000198994">
    <property type="component" value="Unassembled WGS sequence"/>
</dbReference>
<dbReference type="Pfam" id="PF09459">
    <property type="entry name" value="EB_dh"/>
    <property type="match status" value="2"/>
</dbReference>
<evidence type="ECO:0000313" key="8">
    <source>
        <dbReference type="EMBL" id="SDE62469.1"/>
    </source>
</evidence>
<feature type="chain" id="PRO_5011489287" evidence="6">
    <location>
        <begin position="23"/>
        <end position="254"/>
    </location>
</feature>
<evidence type="ECO:0000256" key="2">
    <source>
        <dbReference type="ARBA" id="ARBA00022617"/>
    </source>
</evidence>
<evidence type="ECO:0000256" key="3">
    <source>
        <dbReference type="ARBA" id="ARBA00022723"/>
    </source>
</evidence>
<dbReference type="CDD" id="cd09623">
    <property type="entry name" value="DOMON_EBDH"/>
    <property type="match status" value="1"/>
</dbReference>
<evidence type="ECO:0000256" key="4">
    <source>
        <dbReference type="ARBA" id="ARBA00022982"/>
    </source>
</evidence>
<dbReference type="Gene3D" id="2.60.40.1190">
    <property type="match status" value="1"/>
</dbReference>
<keyword evidence="4" id="KW-0249">Electron transport</keyword>
<reference evidence="9" key="1">
    <citation type="submission" date="2016-10" db="EMBL/GenBank/DDBJ databases">
        <authorList>
            <person name="Varghese N."/>
            <person name="Submissions S."/>
        </authorList>
    </citation>
    <scope>NUCLEOTIDE SEQUENCE [LARGE SCALE GENOMIC DNA]</scope>
    <source>
        <strain evidence="9">DSM 10146</strain>
    </source>
</reference>
<dbReference type="GO" id="GO:0020037">
    <property type="term" value="F:heme binding"/>
    <property type="evidence" value="ECO:0007669"/>
    <property type="project" value="InterPro"/>
</dbReference>
<sequence length="254" mass="28307">MQRTLATLTTLVLLSAPTLSTAQVVDDANVKLLEAYDTVKVSTIPDGIYLRTVNDPDDIIWERLPEYRVAMLPAPAVHQSVELRVNYDAEPSYLNMTLARTSDRFYVRLRWVDDTKDTETAFDRFRDGAAVQFSMGNDETSYMMGDGPDSAVNIWYWRSGSDTVQNLAAGGPGSTTMLDEQPVSGESDYLDKDGDPNEWTVVMSRPIDAAGDHNVSLTRETVPMAFAVWQGAEKERDGFKRVSDGWIMLDMGSE</sequence>
<dbReference type="OrthoDB" id="9772663at2"/>
<protein>
    <submittedName>
        <fullName evidence="8">Complex iron-sulfur molybdoenzyme family reductase subunit gamma</fullName>
    </submittedName>
</protein>
<proteinExistence type="predicted"/>
<dbReference type="RefSeq" id="WP_089958397.1">
    <property type="nucleotide sequence ID" value="NZ_FNAV01000005.1"/>
</dbReference>
<keyword evidence="6" id="KW-0732">Signal</keyword>